<dbReference type="SUPFAM" id="SSF52540">
    <property type="entry name" value="P-loop containing nucleoside triphosphate hydrolases"/>
    <property type="match status" value="1"/>
</dbReference>
<feature type="domain" description="AAA+ ATPase" evidence="2">
    <location>
        <begin position="42"/>
        <end position="221"/>
    </location>
</feature>
<dbReference type="InterPro" id="IPR049945">
    <property type="entry name" value="AAA_22"/>
</dbReference>
<name>A0ABN6PK18_9BURK</name>
<dbReference type="Pfam" id="PF13401">
    <property type="entry name" value="AAA_22"/>
    <property type="match status" value="1"/>
</dbReference>
<dbReference type="PANTHER" id="PTHR35894">
    <property type="entry name" value="GENERAL SECRETION PATHWAY PROTEIN A-RELATED"/>
    <property type="match status" value="1"/>
</dbReference>
<protein>
    <recommendedName>
        <fullName evidence="2">AAA+ ATPase domain-containing protein</fullName>
    </recommendedName>
</protein>
<dbReference type="EMBL" id="AP025730">
    <property type="protein sequence ID" value="BDI04106.1"/>
    <property type="molecule type" value="Genomic_DNA"/>
</dbReference>
<evidence type="ECO:0000259" key="2">
    <source>
        <dbReference type="SMART" id="SM00382"/>
    </source>
</evidence>
<accession>A0ABN6PK18</accession>
<dbReference type="NCBIfam" id="TIGR03015">
    <property type="entry name" value="pepcterm_ATPase"/>
    <property type="match status" value="1"/>
</dbReference>
<organism evidence="3 4">
    <name type="scientific">Sphaerotilus microaerophilus</name>
    <dbReference type="NCBI Taxonomy" id="2914710"/>
    <lineage>
        <taxon>Bacteria</taxon>
        <taxon>Pseudomonadati</taxon>
        <taxon>Pseudomonadota</taxon>
        <taxon>Betaproteobacteria</taxon>
        <taxon>Burkholderiales</taxon>
        <taxon>Sphaerotilaceae</taxon>
        <taxon>Sphaerotilus</taxon>
    </lineage>
</organism>
<keyword evidence="4" id="KW-1185">Reference proteome</keyword>
<evidence type="ECO:0000256" key="1">
    <source>
        <dbReference type="SAM" id="MobiDB-lite"/>
    </source>
</evidence>
<dbReference type="Gene3D" id="3.40.50.300">
    <property type="entry name" value="P-loop containing nucleotide triphosphate hydrolases"/>
    <property type="match status" value="1"/>
</dbReference>
<dbReference type="Gene3D" id="3.40.50.2000">
    <property type="entry name" value="Glycogen Phosphorylase B"/>
    <property type="match status" value="1"/>
</dbReference>
<dbReference type="InterPro" id="IPR027417">
    <property type="entry name" value="P-loop_NTPase"/>
</dbReference>
<sequence length="839" mass="89466">MYESHFGFSGSPFQLNPDPAFYFNSKGHSRAMGYLQYGVMQGEGFIVITGEIGAGKTTLLRTLLEGLDRQKVLAAQIVSTQLESGELLQAIITAFGIPAQGSSKAHLIATLEAFLTALAAQGRHALLIVDEAQNLNEKAVEELRMLSNFQLGNHALLQSFLVGQPELRRLLESPQLEQLRQRVIASQHLGPLGPEETQAYIEHRLRHVGWTNRPVFAPGAFDHIYAWAGGVPRRINRLANRLLLASYLENTDLITPELVEQTALELRTEIGESSYQPLPLPVREPQATPPVVAESATAAAPAASAAAAEVPAVAPESRSPADEAVDGPVVTPAEPTLAMAAEAAVASTTPRAEEPEAPAVAPSEARSVEAEPLAEQVEPPAEQPVVSEVDERLRSAAAGFELPKQEPVRNKRSAVVLGRHTLLCVADAPADALKLAALGRELAQGPDGCRMVLVNPGFETQVWPWEQMDRLLPALDEALHLRVGAGAFAQIAPRLIDAFSRVLDEFHPLAVLSLGASDAVLSCALTASKRGVPLVQLEAASSLAAPDRRPANNWALIARMADLLVATDSAVGTASLTRLQEGGIDAERCRSVAGRLDADALAAVWSEVTTPYGAFMRHAMPIYLGPTWSEHAGDGTPYAVTSLTLDPADADRTRWVVEQLAGLDALPKCVWLLDARSEEALAELLDAEPRWAEQVCLLQGDGPRTPAQRDRMDRSRLLCRTVTSLCDQLSILRGASCAIVEEGQLLAAAAPLLELPSIMVRGGSLYCAGASLAPAMLAEPGELNRCVQEFAAMLAGLDSHRGHSLVQPTGAALAVAGQLRTWLSARTTTAQTITSDVAG</sequence>
<feature type="region of interest" description="Disordered" evidence="1">
    <location>
        <begin position="342"/>
        <end position="386"/>
    </location>
</feature>
<dbReference type="PANTHER" id="PTHR35894:SF1">
    <property type="entry name" value="PHOSPHORIBULOKINASE _ URIDINE KINASE FAMILY"/>
    <property type="match status" value="1"/>
</dbReference>
<dbReference type="InterPro" id="IPR017466">
    <property type="entry name" value="XrtA-assoc_ATPase-like"/>
</dbReference>
<evidence type="ECO:0000313" key="4">
    <source>
        <dbReference type="Proteomes" id="UP001057498"/>
    </source>
</evidence>
<reference evidence="3" key="1">
    <citation type="submission" date="2022-04" db="EMBL/GenBank/DDBJ databases">
        <title>Whole genome sequence of Sphaerotilus sp. FB-5.</title>
        <authorList>
            <person name="Takeda M."/>
            <person name="Narihara S."/>
            <person name="Akimoto M."/>
            <person name="Akimoto R."/>
            <person name="Nishiyashiki S."/>
            <person name="Murakami T."/>
        </authorList>
    </citation>
    <scope>NUCLEOTIDE SEQUENCE</scope>
    <source>
        <strain evidence="3">FB-5</strain>
    </source>
</reference>
<feature type="region of interest" description="Disordered" evidence="1">
    <location>
        <begin position="275"/>
        <end position="295"/>
    </location>
</feature>
<gene>
    <name evidence="3" type="ORF">CATMQ487_10760</name>
</gene>
<proteinExistence type="predicted"/>
<dbReference type="InterPro" id="IPR003593">
    <property type="entry name" value="AAA+_ATPase"/>
</dbReference>
<dbReference type="SMART" id="SM00382">
    <property type="entry name" value="AAA"/>
    <property type="match status" value="1"/>
</dbReference>
<dbReference type="InterPro" id="IPR052026">
    <property type="entry name" value="ExeA_AAA_ATPase_DNA-bind"/>
</dbReference>
<dbReference type="Proteomes" id="UP001057498">
    <property type="component" value="Chromosome"/>
</dbReference>
<dbReference type="RefSeq" id="WP_251972256.1">
    <property type="nucleotide sequence ID" value="NZ_AP025730.1"/>
</dbReference>
<dbReference type="SUPFAM" id="SSF53756">
    <property type="entry name" value="UDP-Glycosyltransferase/glycogen phosphorylase"/>
    <property type="match status" value="1"/>
</dbReference>
<evidence type="ECO:0000313" key="3">
    <source>
        <dbReference type="EMBL" id="BDI04106.1"/>
    </source>
</evidence>